<name>E1ICC8_9CHLR</name>
<dbReference type="EMBL" id="ADVR01000023">
    <property type="protein sequence ID" value="EFO81182.1"/>
    <property type="molecule type" value="Genomic_DNA"/>
</dbReference>
<dbReference type="GO" id="GO:0046872">
    <property type="term" value="F:metal ion binding"/>
    <property type="evidence" value="ECO:0007669"/>
    <property type="project" value="UniProtKB-KW"/>
</dbReference>
<proteinExistence type="predicted"/>
<evidence type="ECO:0000256" key="4">
    <source>
        <dbReference type="PROSITE-ProRule" id="PRU00433"/>
    </source>
</evidence>
<evidence type="ECO:0000313" key="7">
    <source>
        <dbReference type="Proteomes" id="UP000054010"/>
    </source>
</evidence>
<organism evidence="6 7">
    <name type="scientific">Oscillochloris trichoides DG-6</name>
    <dbReference type="NCBI Taxonomy" id="765420"/>
    <lineage>
        <taxon>Bacteria</taxon>
        <taxon>Bacillati</taxon>
        <taxon>Chloroflexota</taxon>
        <taxon>Chloroflexia</taxon>
        <taxon>Chloroflexales</taxon>
        <taxon>Chloroflexineae</taxon>
        <taxon>Oscillochloridaceae</taxon>
        <taxon>Oscillochloris</taxon>
    </lineage>
</organism>
<dbReference type="GO" id="GO:0020037">
    <property type="term" value="F:heme binding"/>
    <property type="evidence" value="ECO:0007669"/>
    <property type="project" value="InterPro"/>
</dbReference>
<dbReference type="Proteomes" id="UP000054010">
    <property type="component" value="Unassembled WGS sequence"/>
</dbReference>
<dbReference type="HOGENOM" id="CLU_1633725_0_0_0"/>
<dbReference type="PROSITE" id="PS51007">
    <property type="entry name" value="CYTC"/>
    <property type="match status" value="1"/>
</dbReference>
<dbReference type="AlphaFoldDB" id="E1ICC8"/>
<keyword evidence="2 4" id="KW-0479">Metal-binding</keyword>
<dbReference type="eggNOG" id="COG2010">
    <property type="taxonomic scope" value="Bacteria"/>
</dbReference>
<evidence type="ECO:0000259" key="5">
    <source>
        <dbReference type="PROSITE" id="PS51007"/>
    </source>
</evidence>
<sequence length="162" mass="17395">MALLGMIFVTGCGSNTTAAAELTARQVPTPVPMAKAKPIPTAIPSMSPERMAQARDLFTLQGCVGCHTVESYPEARGVVGPKLTHVAEEAVSILASAEYQQGGGEAKTVSEFMRESIISPSKYIATDCPLGECQDFLMPRDFKKRLSAEELDLLVELLTSFE</sequence>
<dbReference type="STRING" id="765420.OSCT_0979"/>
<evidence type="ECO:0000256" key="2">
    <source>
        <dbReference type="ARBA" id="ARBA00022723"/>
    </source>
</evidence>
<evidence type="ECO:0000256" key="3">
    <source>
        <dbReference type="ARBA" id="ARBA00023004"/>
    </source>
</evidence>
<evidence type="ECO:0000313" key="6">
    <source>
        <dbReference type="EMBL" id="EFO81182.1"/>
    </source>
</evidence>
<dbReference type="GO" id="GO:0009055">
    <property type="term" value="F:electron transfer activity"/>
    <property type="evidence" value="ECO:0007669"/>
    <property type="project" value="InterPro"/>
</dbReference>
<dbReference type="SUPFAM" id="SSF46626">
    <property type="entry name" value="Cytochrome c"/>
    <property type="match status" value="1"/>
</dbReference>
<feature type="domain" description="Cytochrome c" evidence="5">
    <location>
        <begin position="49"/>
        <end position="162"/>
    </location>
</feature>
<dbReference type="InterPro" id="IPR036909">
    <property type="entry name" value="Cyt_c-like_dom_sf"/>
</dbReference>
<evidence type="ECO:0000256" key="1">
    <source>
        <dbReference type="ARBA" id="ARBA00022617"/>
    </source>
</evidence>
<protein>
    <submittedName>
        <fullName evidence="6">Hydroxylamine reductase</fullName>
    </submittedName>
</protein>
<keyword evidence="3 4" id="KW-0408">Iron</keyword>
<keyword evidence="1 4" id="KW-0349">Heme</keyword>
<reference evidence="6 7" key="1">
    <citation type="journal article" date="2011" name="J. Bacteriol.">
        <title>Draft genome sequence of the anoxygenic filamentous phototrophic bacterium Oscillochloris trichoides subsp. DG-6.</title>
        <authorList>
            <person name="Kuznetsov B.B."/>
            <person name="Ivanovsky R.N."/>
            <person name="Keppen O.I."/>
            <person name="Sukhacheva M.V."/>
            <person name="Bumazhkin B.K."/>
            <person name="Patutina E.O."/>
            <person name="Beletsky A.V."/>
            <person name="Mardanov A.V."/>
            <person name="Baslerov R.V."/>
            <person name="Panteleeva A.N."/>
            <person name="Kolganova T.V."/>
            <person name="Ravin N.V."/>
            <person name="Skryabin K.G."/>
        </authorList>
    </citation>
    <scope>NUCLEOTIDE SEQUENCE [LARGE SCALE GENOMIC DNA]</scope>
    <source>
        <strain evidence="6 7">DG-6</strain>
    </source>
</reference>
<dbReference type="Gene3D" id="1.10.760.10">
    <property type="entry name" value="Cytochrome c-like domain"/>
    <property type="match status" value="1"/>
</dbReference>
<keyword evidence="7" id="KW-1185">Reference proteome</keyword>
<comment type="caution">
    <text evidence="6">The sequence shown here is derived from an EMBL/GenBank/DDBJ whole genome shotgun (WGS) entry which is preliminary data.</text>
</comment>
<dbReference type="InterPro" id="IPR009056">
    <property type="entry name" value="Cyt_c-like_dom"/>
</dbReference>
<gene>
    <name evidence="6" type="ORF">OSCT_0979</name>
</gene>
<accession>E1ICC8</accession>